<accession>A0ABQ1X022</accession>
<gene>
    <name evidence="2" type="ORF">GCM10011378_31660</name>
</gene>
<feature type="transmembrane region" description="Helical" evidence="1">
    <location>
        <begin position="165"/>
        <end position="183"/>
    </location>
</feature>
<evidence type="ECO:0000313" key="2">
    <source>
        <dbReference type="EMBL" id="GGG53080.1"/>
    </source>
</evidence>
<evidence type="ECO:0000313" key="3">
    <source>
        <dbReference type="Proteomes" id="UP000601361"/>
    </source>
</evidence>
<proteinExistence type="predicted"/>
<dbReference type="Proteomes" id="UP000601361">
    <property type="component" value="Unassembled WGS sequence"/>
</dbReference>
<evidence type="ECO:0000256" key="1">
    <source>
        <dbReference type="SAM" id="Phobius"/>
    </source>
</evidence>
<sequence length="189" mass="21339">MKQLLWVLFYGLVIFLSLNRHSRSARFTYHSEISGDKAGYYVYLPAAFVYHFDARAFPDSVDKATNDGFHLNQATGKVETKYSYGVALLEFPFWLVARGLTTDTSGFSKAEHKAINVASATYFVLGLWLLSTALRRQFTGAATWLTITTLVLGTNLWYYGIIETGMSHVYSFFAFALLLYLLTRRPAPA</sequence>
<keyword evidence="1" id="KW-0812">Transmembrane</keyword>
<feature type="transmembrane region" description="Helical" evidence="1">
    <location>
        <begin position="141"/>
        <end position="159"/>
    </location>
</feature>
<keyword evidence="1" id="KW-0472">Membrane</keyword>
<keyword evidence="1" id="KW-1133">Transmembrane helix</keyword>
<organism evidence="2 3">
    <name type="scientific">Hymenobacter glacieicola</name>
    <dbReference type="NCBI Taxonomy" id="1562124"/>
    <lineage>
        <taxon>Bacteria</taxon>
        <taxon>Pseudomonadati</taxon>
        <taxon>Bacteroidota</taxon>
        <taxon>Cytophagia</taxon>
        <taxon>Cytophagales</taxon>
        <taxon>Hymenobacteraceae</taxon>
        <taxon>Hymenobacter</taxon>
    </lineage>
</organism>
<name>A0ABQ1X022_9BACT</name>
<protein>
    <submittedName>
        <fullName evidence="2">Uncharacterized protein</fullName>
    </submittedName>
</protein>
<keyword evidence="3" id="KW-1185">Reference proteome</keyword>
<dbReference type="RefSeq" id="WP_188558831.1">
    <property type="nucleotide sequence ID" value="NZ_BMGS01000008.1"/>
</dbReference>
<reference evidence="3" key="1">
    <citation type="journal article" date="2019" name="Int. J. Syst. Evol. Microbiol.">
        <title>The Global Catalogue of Microorganisms (GCM) 10K type strain sequencing project: providing services to taxonomists for standard genome sequencing and annotation.</title>
        <authorList>
            <consortium name="The Broad Institute Genomics Platform"/>
            <consortium name="The Broad Institute Genome Sequencing Center for Infectious Disease"/>
            <person name="Wu L."/>
            <person name="Ma J."/>
        </authorList>
    </citation>
    <scope>NUCLEOTIDE SEQUENCE [LARGE SCALE GENOMIC DNA]</scope>
    <source>
        <strain evidence="3">CGMCC 1.12990</strain>
    </source>
</reference>
<feature type="transmembrane region" description="Helical" evidence="1">
    <location>
        <begin position="114"/>
        <end position="134"/>
    </location>
</feature>
<comment type="caution">
    <text evidence="2">The sequence shown here is derived from an EMBL/GenBank/DDBJ whole genome shotgun (WGS) entry which is preliminary data.</text>
</comment>
<dbReference type="EMBL" id="BMGS01000008">
    <property type="protein sequence ID" value="GGG53080.1"/>
    <property type="molecule type" value="Genomic_DNA"/>
</dbReference>